<dbReference type="SMART" id="SM01066">
    <property type="entry name" value="CBM_25"/>
    <property type="match status" value="2"/>
</dbReference>
<reference evidence="3 4" key="1">
    <citation type="submission" date="2020-02" db="EMBL/GenBank/DDBJ databases">
        <title>Characterization of phylogenetic diversity of novel bifidobacterial species isolated in Czech ZOOs.</title>
        <authorList>
            <person name="Lugli G.A."/>
            <person name="Vera N.B."/>
            <person name="Ventura M."/>
        </authorList>
    </citation>
    <scope>NUCLEOTIDE SEQUENCE [LARGE SCALE GENOMIC DNA]</scope>
    <source>
        <strain evidence="3 4">DSM 109960</strain>
    </source>
</reference>
<accession>A0A7Y0ES99</accession>
<feature type="non-terminal residue" evidence="3">
    <location>
        <position position="1"/>
    </location>
</feature>
<proteinExistence type="predicted"/>
<evidence type="ECO:0000313" key="4">
    <source>
        <dbReference type="Proteomes" id="UP000529710"/>
    </source>
</evidence>
<dbReference type="Gene3D" id="2.60.40.1080">
    <property type="match status" value="1"/>
</dbReference>
<dbReference type="InterPro" id="IPR031965">
    <property type="entry name" value="CBM26"/>
</dbReference>
<organism evidence="3 4">
    <name type="scientific">Bifidobacterium erythrocebi</name>
    <dbReference type="NCBI Taxonomy" id="2675325"/>
    <lineage>
        <taxon>Bacteria</taxon>
        <taxon>Bacillati</taxon>
        <taxon>Actinomycetota</taxon>
        <taxon>Actinomycetes</taxon>
        <taxon>Bifidobacteriales</taxon>
        <taxon>Bifidobacteriaceae</taxon>
        <taxon>Bifidobacterium</taxon>
    </lineage>
</organism>
<evidence type="ECO:0000313" key="3">
    <source>
        <dbReference type="EMBL" id="NMM95481.1"/>
    </source>
</evidence>
<dbReference type="EMBL" id="JAAIIF010000005">
    <property type="protein sequence ID" value="NMM95481.1"/>
    <property type="molecule type" value="Genomic_DNA"/>
</dbReference>
<dbReference type="InterPro" id="IPR008964">
    <property type="entry name" value="Invasin/intimin_cell_adhesion"/>
</dbReference>
<protein>
    <submittedName>
        <fullName evidence="3">Alpha-amylase</fullName>
    </submittedName>
</protein>
<dbReference type="Gene3D" id="2.60.40.10">
    <property type="entry name" value="Immunoglobulins"/>
    <property type="match status" value="3"/>
</dbReference>
<sequence>NTIYAAKPSGWGDLYAYVYTGDGATAVNNAAWPGVKMTATTATDGCHQSNAYKYVVPTNLAKDAKVIFNDGGSQQLPGSREPGITYNGGIVKWDGATAALPALDCPTDVPVTSVSVSGSGVSGGKLSLKKGASAQLSATVSPSNATDRTVAWSSSNAAVASVDKSGKVTGVKAGTAKVTAKAGGRTAVVEVTVEDVPSPARPMTVYYKAPSSWKSVKANYRVFSSPQQAASGAKLEQYCDGWWRLTIADTKGAKVKVAFTDGRSWDDNSGKYYYASGSVMAVSGGEVSSSAPSCQSSEKQPMTVWYKAPSSWSTVKANWRVYSSPQQSGSKAQLTRACDGWWRLTIADTKGAKVKVAFTDGRSWDDNGGKYYYATGSSMAVAGGQFIGGIMPNCAVTSKK</sequence>
<gene>
    <name evidence="3" type="ORF">G1C98_0217</name>
</gene>
<comment type="caution">
    <text evidence="3">The sequence shown here is derived from an EMBL/GenBank/DDBJ whole genome shotgun (WGS) entry which is preliminary data.</text>
</comment>
<dbReference type="SMART" id="SM00635">
    <property type="entry name" value="BID_2"/>
    <property type="match status" value="1"/>
</dbReference>
<dbReference type="RefSeq" id="WP_169078457.1">
    <property type="nucleotide sequence ID" value="NZ_JAAIIF010000005.1"/>
</dbReference>
<evidence type="ECO:0000259" key="1">
    <source>
        <dbReference type="SMART" id="SM00635"/>
    </source>
</evidence>
<dbReference type="AlphaFoldDB" id="A0A7Y0ES99"/>
<dbReference type="GO" id="GO:0005975">
    <property type="term" value="P:carbohydrate metabolic process"/>
    <property type="evidence" value="ECO:0007669"/>
    <property type="project" value="UniProtKB-ARBA"/>
</dbReference>
<feature type="domain" description="Carbohydrate binding module family 25" evidence="2">
    <location>
        <begin position="299"/>
        <end position="377"/>
    </location>
</feature>
<dbReference type="Proteomes" id="UP000529710">
    <property type="component" value="Unassembled WGS sequence"/>
</dbReference>
<keyword evidence="4" id="KW-1185">Reference proteome</keyword>
<evidence type="ECO:0000259" key="2">
    <source>
        <dbReference type="SMART" id="SM01066"/>
    </source>
</evidence>
<feature type="domain" description="BIG2" evidence="1">
    <location>
        <begin position="110"/>
        <end position="192"/>
    </location>
</feature>
<dbReference type="Pfam" id="PF16738">
    <property type="entry name" value="CBM26"/>
    <property type="match status" value="1"/>
</dbReference>
<dbReference type="SUPFAM" id="SSF49373">
    <property type="entry name" value="Invasin/intimin cell-adhesion fragments"/>
    <property type="match status" value="1"/>
</dbReference>
<dbReference type="InterPro" id="IPR013783">
    <property type="entry name" value="Ig-like_fold"/>
</dbReference>
<feature type="domain" description="Carbohydrate binding module family 25" evidence="2">
    <location>
        <begin position="200"/>
        <end position="278"/>
    </location>
</feature>
<dbReference type="GO" id="GO:2001070">
    <property type="term" value="F:starch binding"/>
    <property type="evidence" value="ECO:0007669"/>
    <property type="project" value="InterPro"/>
</dbReference>
<dbReference type="InterPro" id="IPR003343">
    <property type="entry name" value="Big_2"/>
</dbReference>
<dbReference type="Pfam" id="PF02368">
    <property type="entry name" value="Big_2"/>
    <property type="match status" value="1"/>
</dbReference>
<dbReference type="InterPro" id="IPR005085">
    <property type="entry name" value="CBM25"/>
</dbReference>
<name>A0A7Y0ES99_9BIFI</name>